<sequence>MAQLKKTVEESGWYFGAESAVACEELCVEQSRVENTFKKSAQFSNTMGLLLVREISLPKSRRMLWSRQAFVSRLGKADESVLEFAMFAVLELRSDAKFVQLLLQQTVNIGLLIQQCSSPATKQCRQRDNQVSESQAKDPSPDYVCRGSASGLKIIENTTLLRTAFTKLATHNPLSLWRGRCPTVQKLIMISKRADKTLIPSVSAILSGREVKT</sequence>
<comment type="caution">
    <text evidence="1">The sequence shown here is derived from an EMBL/GenBank/DDBJ whole genome shotgun (WGS) entry which is preliminary data.</text>
</comment>
<proteinExistence type="predicted"/>
<evidence type="ECO:0000313" key="1">
    <source>
        <dbReference type="EMBL" id="KAL3319788.1"/>
    </source>
</evidence>
<evidence type="ECO:0000313" key="2">
    <source>
        <dbReference type="Proteomes" id="UP001626550"/>
    </source>
</evidence>
<accession>A0ABD2QJR3</accession>
<dbReference type="AlphaFoldDB" id="A0ABD2QJR3"/>
<dbReference type="EMBL" id="JBJKFK010000102">
    <property type="protein sequence ID" value="KAL3319788.1"/>
    <property type="molecule type" value="Genomic_DNA"/>
</dbReference>
<organism evidence="1 2">
    <name type="scientific">Cichlidogyrus casuarinus</name>
    <dbReference type="NCBI Taxonomy" id="1844966"/>
    <lineage>
        <taxon>Eukaryota</taxon>
        <taxon>Metazoa</taxon>
        <taxon>Spiralia</taxon>
        <taxon>Lophotrochozoa</taxon>
        <taxon>Platyhelminthes</taxon>
        <taxon>Monogenea</taxon>
        <taxon>Monopisthocotylea</taxon>
        <taxon>Dactylogyridea</taxon>
        <taxon>Ancyrocephalidae</taxon>
        <taxon>Cichlidogyrus</taxon>
    </lineage>
</organism>
<protein>
    <submittedName>
        <fullName evidence="1">Uncharacterized protein</fullName>
    </submittedName>
</protein>
<dbReference type="Proteomes" id="UP001626550">
    <property type="component" value="Unassembled WGS sequence"/>
</dbReference>
<keyword evidence="2" id="KW-1185">Reference proteome</keyword>
<name>A0ABD2QJR3_9PLAT</name>
<gene>
    <name evidence="1" type="ORF">Ciccas_001540</name>
</gene>
<reference evidence="1 2" key="1">
    <citation type="submission" date="2024-11" db="EMBL/GenBank/DDBJ databases">
        <title>Adaptive evolution of stress response genes in parasites aligns with host niche diversity.</title>
        <authorList>
            <person name="Hahn C."/>
            <person name="Resl P."/>
        </authorList>
    </citation>
    <scope>NUCLEOTIDE SEQUENCE [LARGE SCALE GENOMIC DNA]</scope>
    <source>
        <strain evidence="1">EGGRZ-B1_66</strain>
        <tissue evidence="1">Body</tissue>
    </source>
</reference>